<accession>A0A1Q9ABM4</accession>
<dbReference type="STRING" id="887144.BJF91_24035"/>
<evidence type="ECO:0000313" key="12">
    <source>
        <dbReference type="Proteomes" id="UP000544107"/>
    </source>
</evidence>
<organism evidence="10 11">
    <name type="scientific">Allorhizobium taibaishanense</name>
    <dbReference type="NCBI Taxonomy" id="887144"/>
    <lineage>
        <taxon>Bacteria</taxon>
        <taxon>Pseudomonadati</taxon>
        <taxon>Pseudomonadota</taxon>
        <taxon>Alphaproteobacteria</taxon>
        <taxon>Hyphomicrobiales</taxon>
        <taxon>Rhizobiaceae</taxon>
        <taxon>Rhizobium/Agrobacterium group</taxon>
        <taxon>Allorhizobium</taxon>
    </lineage>
</organism>
<evidence type="ECO:0000256" key="4">
    <source>
        <dbReference type="ARBA" id="ARBA00022679"/>
    </source>
</evidence>
<keyword evidence="3" id="KW-0597">Phosphoprotein</keyword>
<evidence type="ECO:0000313" key="9">
    <source>
        <dbReference type="EMBL" id="MBB4010639.1"/>
    </source>
</evidence>
<keyword evidence="11" id="KW-1185">Reference proteome</keyword>
<dbReference type="Pfam" id="PF07536">
    <property type="entry name" value="HWE_HK"/>
    <property type="match status" value="1"/>
</dbReference>
<gene>
    <name evidence="10" type="ORF">BJF91_24035</name>
    <name evidence="9" type="ORF">GGQ71_004941</name>
</gene>
<evidence type="ECO:0000259" key="8">
    <source>
        <dbReference type="SMART" id="SM00911"/>
    </source>
</evidence>
<keyword evidence="6 10" id="KW-0418">Kinase</keyword>
<evidence type="ECO:0000313" key="11">
    <source>
        <dbReference type="Proteomes" id="UP000185598"/>
    </source>
</evidence>
<sequence>MVHRLTWFEPQRADRPLREFFITALLDIGASLTLQDMDGRYICITSLPQRWPLAHGEEPSDDSIFGPEIGAQLRELKAGLTDTGQGAELSVEPGDDTVFEFRCRMIRIGPEEVCMMTILVDRTEEKRRERLLRALLREVSHRSKNLLAIIQSIAFQTARYSGTLDQFLGKFRGRLHALSMSQDLITDSSWRGAYFQDLVRQQLEKYVPETANLIQVSGDNVLLSPNASLHIGLALHELIVNAVSHGDFISRRRKIDVACHRQWTKNGEEIRVTWNEPVETMTDEDLDRAKGRFGSTVLERVVPASVNGHVVHRFDKDSVYYELTFPVEAHE</sequence>
<dbReference type="SMART" id="SM00911">
    <property type="entry name" value="HWE_HK"/>
    <property type="match status" value="1"/>
</dbReference>
<dbReference type="GO" id="GO:0004673">
    <property type="term" value="F:protein histidine kinase activity"/>
    <property type="evidence" value="ECO:0007669"/>
    <property type="project" value="UniProtKB-EC"/>
</dbReference>
<dbReference type="PANTHER" id="PTHR41523:SF7">
    <property type="entry name" value="HISTIDINE KINASE"/>
    <property type="match status" value="1"/>
</dbReference>
<dbReference type="Proteomes" id="UP000185598">
    <property type="component" value="Unassembled WGS sequence"/>
</dbReference>
<name>A0A1Q9ABM4_9HYPH</name>
<dbReference type="Proteomes" id="UP000544107">
    <property type="component" value="Unassembled WGS sequence"/>
</dbReference>
<keyword evidence="7" id="KW-0067">ATP-binding</keyword>
<evidence type="ECO:0000256" key="1">
    <source>
        <dbReference type="ARBA" id="ARBA00000085"/>
    </source>
</evidence>
<evidence type="ECO:0000313" key="10">
    <source>
        <dbReference type="EMBL" id="OLP52264.1"/>
    </source>
</evidence>
<dbReference type="EMBL" id="MKIN01000015">
    <property type="protein sequence ID" value="OLP52264.1"/>
    <property type="molecule type" value="Genomic_DNA"/>
</dbReference>
<keyword evidence="4" id="KW-0808">Transferase</keyword>
<dbReference type="RefSeq" id="WP_075612577.1">
    <property type="nucleotide sequence ID" value="NZ_JACIED010000010.1"/>
</dbReference>
<evidence type="ECO:0000256" key="7">
    <source>
        <dbReference type="ARBA" id="ARBA00022840"/>
    </source>
</evidence>
<reference evidence="9 12" key="2">
    <citation type="submission" date="2020-08" db="EMBL/GenBank/DDBJ databases">
        <title>Genomic Encyclopedia of Type Strains, Phase IV (KMG-IV): sequencing the most valuable type-strain genomes for metagenomic binning, comparative biology and taxonomic classification.</title>
        <authorList>
            <person name="Goeker M."/>
        </authorList>
    </citation>
    <scope>NUCLEOTIDE SEQUENCE [LARGE SCALE GENOMIC DNA]</scope>
    <source>
        <strain evidence="9 12">DSM 100021</strain>
    </source>
</reference>
<protein>
    <recommendedName>
        <fullName evidence="2">histidine kinase</fullName>
        <ecNumber evidence="2">2.7.13.3</ecNumber>
    </recommendedName>
</protein>
<dbReference type="EMBL" id="JACIED010000010">
    <property type="protein sequence ID" value="MBB4010639.1"/>
    <property type="molecule type" value="Genomic_DNA"/>
</dbReference>
<dbReference type="EC" id="2.7.13.3" evidence="2"/>
<evidence type="ECO:0000256" key="6">
    <source>
        <dbReference type="ARBA" id="ARBA00022777"/>
    </source>
</evidence>
<evidence type="ECO:0000256" key="2">
    <source>
        <dbReference type="ARBA" id="ARBA00012438"/>
    </source>
</evidence>
<dbReference type="PANTHER" id="PTHR41523">
    <property type="entry name" value="TWO-COMPONENT SYSTEM SENSOR PROTEIN"/>
    <property type="match status" value="1"/>
</dbReference>
<reference evidence="10 11" key="1">
    <citation type="submission" date="2016-09" db="EMBL/GenBank/DDBJ databases">
        <title>Rhizobium oryziradicis sp. nov., isolated from the root of rice.</title>
        <authorList>
            <person name="Zhao J."/>
            <person name="Zhang X."/>
        </authorList>
    </citation>
    <scope>NUCLEOTIDE SEQUENCE [LARGE SCALE GENOMIC DNA]</scope>
    <source>
        <strain evidence="10 11">14971</strain>
    </source>
</reference>
<proteinExistence type="predicted"/>
<dbReference type="OrthoDB" id="9816309at2"/>
<comment type="caution">
    <text evidence="10">The sequence shown here is derived from an EMBL/GenBank/DDBJ whole genome shotgun (WGS) entry which is preliminary data.</text>
</comment>
<dbReference type="InterPro" id="IPR011102">
    <property type="entry name" value="Sig_transdc_His_kinase_HWE"/>
</dbReference>
<dbReference type="GO" id="GO:0005524">
    <property type="term" value="F:ATP binding"/>
    <property type="evidence" value="ECO:0007669"/>
    <property type="project" value="UniProtKB-KW"/>
</dbReference>
<feature type="domain" description="Signal transduction histidine kinase HWE region" evidence="8">
    <location>
        <begin position="138"/>
        <end position="220"/>
    </location>
</feature>
<comment type="catalytic activity">
    <reaction evidence="1">
        <text>ATP + protein L-histidine = ADP + protein N-phospho-L-histidine.</text>
        <dbReference type="EC" id="2.7.13.3"/>
    </reaction>
</comment>
<evidence type="ECO:0000256" key="5">
    <source>
        <dbReference type="ARBA" id="ARBA00022741"/>
    </source>
</evidence>
<keyword evidence="5" id="KW-0547">Nucleotide-binding</keyword>
<dbReference type="AlphaFoldDB" id="A0A1Q9ABM4"/>
<evidence type="ECO:0000256" key="3">
    <source>
        <dbReference type="ARBA" id="ARBA00022553"/>
    </source>
</evidence>